<evidence type="ECO:0000313" key="2">
    <source>
        <dbReference type="EMBL" id="KAL3277939.1"/>
    </source>
</evidence>
<sequence>KSVGKPDKKNVTAGIKNRELSSSKFNTRNSSTRSEPIVLVAAPTGPNSYSTLSGADKLGWIHVGRVSLEATNETVQDHLNVNFPGKSFIVEQLPERDGATCEGNKETETVRIKRKCLNVVHLNIQSVRNKIPQINIYANGTDTVGTNCDILCMTEHFLKKNEADSFVVENFNVESCFSKNTNSGGSLILSRENIKCLELVKLKNVSRVNDCEISVIQVCKEKLKIAAIYRCPTGDFEVFMDIMNELLPVLAKSGKML</sequence>
<name>A0ABD2NHG1_9CUCU</name>
<dbReference type="AlphaFoldDB" id="A0ABD2NHG1"/>
<feature type="compositionally biased region" description="Basic and acidic residues" evidence="1">
    <location>
        <begin position="1"/>
        <end position="21"/>
    </location>
</feature>
<dbReference type="SUPFAM" id="SSF56219">
    <property type="entry name" value="DNase I-like"/>
    <property type="match status" value="1"/>
</dbReference>
<organism evidence="2 3">
    <name type="scientific">Cryptolaemus montrouzieri</name>
    <dbReference type="NCBI Taxonomy" id="559131"/>
    <lineage>
        <taxon>Eukaryota</taxon>
        <taxon>Metazoa</taxon>
        <taxon>Ecdysozoa</taxon>
        <taxon>Arthropoda</taxon>
        <taxon>Hexapoda</taxon>
        <taxon>Insecta</taxon>
        <taxon>Pterygota</taxon>
        <taxon>Neoptera</taxon>
        <taxon>Endopterygota</taxon>
        <taxon>Coleoptera</taxon>
        <taxon>Polyphaga</taxon>
        <taxon>Cucujiformia</taxon>
        <taxon>Coccinelloidea</taxon>
        <taxon>Coccinellidae</taxon>
        <taxon>Scymninae</taxon>
        <taxon>Scymnini</taxon>
        <taxon>Cryptolaemus</taxon>
    </lineage>
</organism>
<comment type="caution">
    <text evidence="2">The sequence shown here is derived from an EMBL/GenBank/DDBJ whole genome shotgun (WGS) entry which is preliminary data.</text>
</comment>
<dbReference type="InterPro" id="IPR036691">
    <property type="entry name" value="Endo/exonu/phosph_ase_sf"/>
</dbReference>
<evidence type="ECO:0000313" key="3">
    <source>
        <dbReference type="Proteomes" id="UP001516400"/>
    </source>
</evidence>
<reference evidence="2 3" key="1">
    <citation type="journal article" date="2021" name="BMC Biol.">
        <title>Horizontally acquired antibacterial genes associated with adaptive radiation of ladybird beetles.</title>
        <authorList>
            <person name="Li H.S."/>
            <person name="Tang X.F."/>
            <person name="Huang Y.H."/>
            <person name="Xu Z.Y."/>
            <person name="Chen M.L."/>
            <person name="Du X.Y."/>
            <person name="Qiu B.Y."/>
            <person name="Chen P.T."/>
            <person name="Zhang W."/>
            <person name="Slipinski A."/>
            <person name="Escalona H.E."/>
            <person name="Waterhouse R.M."/>
            <person name="Zwick A."/>
            <person name="Pang H."/>
        </authorList>
    </citation>
    <scope>NUCLEOTIDE SEQUENCE [LARGE SCALE GENOMIC DNA]</scope>
    <source>
        <strain evidence="2">SYSU2018</strain>
    </source>
</reference>
<evidence type="ECO:0000256" key="1">
    <source>
        <dbReference type="SAM" id="MobiDB-lite"/>
    </source>
</evidence>
<gene>
    <name evidence="2" type="ORF">HHI36_013280</name>
</gene>
<dbReference type="Proteomes" id="UP001516400">
    <property type="component" value="Unassembled WGS sequence"/>
</dbReference>
<proteinExistence type="predicted"/>
<accession>A0ABD2NHG1</accession>
<dbReference type="Gene3D" id="3.60.10.10">
    <property type="entry name" value="Endonuclease/exonuclease/phosphatase"/>
    <property type="match status" value="1"/>
</dbReference>
<protein>
    <submittedName>
        <fullName evidence="2">Uncharacterized protein</fullName>
    </submittedName>
</protein>
<dbReference type="EMBL" id="JABFTP020000103">
    <property type="protein sequence ID" value="KAL3277939.1"/>
    <property type="molecule type" value="Genomic_DNA"/>
</dbReference>
<feature type="region of interest" description="Disordered" evidence="1">
    <location>
        <begin position="1"/>
        <end position="30"/>
    </location>
</feature>
<feature type="non-terminal residue" evidence="2">
    <location>
        <position position="1"/>
    </location>
</feature>
<keyword evidence="3" id="KW-1185">Reference proteome</keyword>